<evidence type="ECO:0000313" key="2">
    <source>
        <dbReference type="Proteomes" id="UP001144673"/>
    </source>
</evidence>
<proteinExistence type="predicted"/>
<dbReference type="AlphaFoldDB" id="A0A9W8Q1T8"/>
<evidence type="ECO:0000313" key="1">
    <source>
        <dbReference type="EMBL" id="KAJ4144575.1"/>
    </source>
</evidence>
<dbReference type="RefSeq" id="XP_056048245.1">
    <property type="nucleotide sequence ID" value="XM_056193276.1"/>
</dbReference>
<reference evidence="1" key="1">
    <citation type="journal article" date="2023" name="Access Microbiol">
        <title>De-novo genome assembly for Akanthomyces muscarius, a biocontrol agent of insect agricultural pests.</title>
        <authorList>
            <person name="Erdos Z."/>
            <person name="Studholme D.J."/>
            <person name="Raymond B."/>
            <person name="Sharma M."/>
        </authorList>
    </citation>
    <scope>NUCLEOTIDE SEQUENCE</scope>
    <source>
        <strain evidence="1">Ve6</strain>
    </source>
</reference>
<name>A0A9W8Q1T8_AKAMU</name>
<dbReference type="EMBL" id="JAJHUN010000011">
    <property type="protein sequence ID" value="KAJ4144575.1"/>
    <property type="molecule type" value="Genomic_DNA"/>
</dbReference>
<keyword evidence="2" id="KW-1185">Reference proteome</keyword>
<gene>
    <name evidence="1" type="ORF">LMH87_003456</name>
</gene>
<organism evidence="1 2">
    <name type="scientific">Akanthomyces muscarius</name>
    <name type="common">Entomopathogenic fungus</name>
    <name type="synonym">Lecanicillium muscarium</name>
    <dbReference type="NCBI Taxonomy" id="2231603"/>
    <lineage>
        <taxon>Eukaryota</taxon>
        <taxon>Fungi</taxon>
        <taxon>Dikarya</taxon>
        <taxon>Ascomycota</taxon>
        <taxon>Pezizomycotina</taxon>
        <taxon>Sordariomycetes</taxon>
        <taxon>Hypocreomycetidae</taxon>
        <taxon>Hypocreales</taxon>
        <taxon>Cordycipitaceae</taxon>
        <taxon>Akanthomyces</taxon>
    </lineage>
</organism>
<dbReference type="KEGG" id="amus:LMH87_003456"/>
<protein>
    <submittedName>
        <fullName evidence="1">Uncharacterized protein</fullName>
    </submittedName>
</protein>
<sequence length="136" mass="15457">MTANHQYFATPAVGNSTTCKIHPRAINIRSYSQSIQPFLQSHLRFLFFNTITLKSFQYPDHKTLDVLAGTLSVIIVGRRHNATLLPPSLFFSPAVGCTLHIWIDAGACRQYSKRDISRHPSKHVHHRTTKPLYESD</sequence>
<dbReference type="GeneID" id="80890615"/>
<comment type="caution">
    <text evidence="1">The sequence shown here is derived from an EMBL/GenBank/DDBJ whole genome shotgun (WGS) entry which is preliminary data.</text>
</comment>
<accession>A0A9W8Q1T8</accession>
<dbReference type="Proteomes" id="UP001144673">
    <property type="component" value="Chromosome 2"/>
</dbReference>